<dbReference type="EMBL" id="JACSIT010000153">
    <property type="protein sequence ID" value="MBC6996536.1"/>
    <property type="molecule type" value="Genomic_DNA"/>
</dbReference>
<feature type="transmembrane region" description="Helical" evidence="1">
    <location>
        <begin position="50"/>
        <end position="69"/>
    </location>
</feature>
<protein>
    <submittedName>
        <fullName evidence="2">Uncharacterized protein</fullName>
    </submittedName>
</protein>
<evidence type="ECO:0000256" key="1">
    <source>
        <dbReference type="SAM" id="Phobius"/>
    </source>
</evidence>
<reference evidence="2" key="1">
    <citation type="submission" date="2020-08" db="EMBL/GenBank/DDBJ databases">
        <title>Lewinella bacteria from marine environments.</title>
        <authorList>
            <person name="Zhong Y."/>
        </authorList>
    </citation>
    <scope>NUCLEOTIDE SEQUENCE</scope>
    <source>
        <strain evidence="2">KCTC 42187</strain>
    </source>
</reference>
<keyword evidence="1" id="KW-1133">Transmembrane helix</keyword>
<gene>
    <name evidence="2" type="ORF">H9S92_20355</name>
</gene>
<dbReference type="RefSeq" id="WP_187468544.1">
    <property type="nucleotide sequence ID" value="NZ_JACSIT010000153.1"/>
</dbReference>
<proteinExistence type="predicted"/>
<dbReference type="Proteomes" id="UP000650081">
    <property type="component" value="Unassembled WGS sequence"/>
</dbReference>
<keyword evidence="1" id="KW-0472">Membrane</keyword>
<keyword evidence="1" id="KW-0812">Transmembrane</keyword>
<keyword evidence="3" id="KW-1185">Reference proteome</keyword>
<dbReference type="AlphaFoldDB" id="A0A923TAH6"/>
<evidence type="ECO:0000313" key="2">
    <source>
        <dbReference type="EMBL" id="MBC6996536.1"/>
    </source>
</evidence>
<organism evidence="2 3">
    <name type="scientific">Neolewinella lacunae</name>
    <dbReference type="NCBI Taxonomy" id="1517758"/>
    <lineage>
        <taxon>Bacteria</taxon>
        <taxon>Pseudomonadati</taxon>
        <taxon>Bacteroidota</taxon>
        <taxon>Saprospiria</taxon>
        <taxon>Saprospirales</taxon>
        <taxon>Lewinellaceae</taxon>
        <taxon>Neolewinella</taxon>
    </lineage>
</organism>
<evidence type="ECO:0000313" key="3">
    <source>
        <dbReference type="Proteomes" id="UP000650081"/>
    </source>
</evidence>
<comment type="caution">
    <text evidence="2">The sequence shown here is derived from an EMBL/GenBank/DDBJ whole genome shotgun (WGS) entry which is preliminary data.</text>
</comment>
<name>A0A923TAH6_9BACT</name>
<accession>A0A923TAH6</accession>
<sequence length="84" mass="9222">MKHSVLLITVVVLLLLGGGELLAQCPMCRATAESNLANGGTEGRGLNNGILYLFFMPYLLIGTVAFLWWRNRKKEADELAEIGE</sequence>